<keyword evidence="2" id="KW-0812">Transmembrane</keyword>
<evidence type="ECO:0000313" key="5">
    <source>
        <dbReference type="Proteomes" id="UP000193553"/>
    </source>
</evidence>
<evidence type="ECO:0000313" key="4">
    <source>
        <dbReference type="EMBL" id="OSJ03265.1"/>
    </source>
</evidence>
<keyword evidence="2" id="KW-1133">Transmembrane helix</keyword>
<feature type="transmembrane region" description="Helical" evidence="2">
    <location>
        <begin position="38"/>
        <end position="58"/>
    </location>
</feature>
<comment type="caution">
    <text evidence="4">The sequence shown here is derived from an EMBL/GenBank/DDBJ whole genome shotgun (WGS) entry which is preliminary data.</text>
</comment>
<feature type="domain" description="SPW repeat-containing integral membrane" evidence="3">
    <location>
        <begin position="9"/>
        <end position="100"/>
    </location>
</feature>
<dbReference type="InterPro" id="IPR005530">
    <property type="entry name" value="SPW"/>
</dbReference>
<dbReference type="EMBL" id="NAFI01000187">
    <property type="protein sequence ID" value="OSJ03265.1"/>
    <property type="molecule type" value="Genomic_DNA"/>
</dbReference>
<evidence type="ECO:0000259" key="3">
    <source>
        <dbReference type="Pfam" id="PF03779"/>
    </source>
</evidence>
<sequence length="157" mass="16940">MRQIGRYCDFATLTIGAFLFMSPWVLGFGAPKPNLPTQIVSVLGAVIGVTGIAAVIAFEVWELYIVIAFAIASIASPWLFGITEHSVFLVLILAGLSALATSGAHILIVRRTHATTDQLDSKLKPRDERHRTSRGSSARESSARRRAILNPNSPAAQ</sequence>
<keyword evidence="2" id="KW-0472">Membrane</keyword>
<feature type="region of interest" description="Disordered" evidence="1">
    <location>
        <begin position="118"/>
        <end position="157"/>
    </location>
</feature>
<dbReference type="Pfam" id="PF03779">
    <property type="entry name" value="SPW"/>
    <property type="match status" value="1"/>
</dbReference>
<protein>
    <recommendedName>
        <fullName evidence="3">SPW repeat-containing integral membrane domain-containing protein</fullName>
    </recommendedName>
</protein>
<gene>
    <name evidence="4" type="ORF">BSZ18_32570</name>
</gene>
<proteinExistence type="predicted"/>
<evidence type="ECO:0000256" key="2">
    <source>
        <dbReference type="SAM" id="Phobius"/>
    </source>
</evidence>
<dbReference type="RefSeq" id="WP_085361779.1">
    <property type="nucleotide sequence ID" value="NZ_NAFD01000192.1"/>
</dbReference>
<feature type="transmembrane region" description="Helical" evidence="2">
    <location>
        <begin position="86"/>
        <end position="109"/>
    </location>
</feature>
<evidence type="ECO:0000256" key="1">
    <source>
        <dbReference type="SAM" id="MobiDB-lite"/>
    </source>
</evidence>
<dbReference type="Proteomes" id="UP000193553">
    <property type="component" value="Unassembled WGS sequence"/>
</dbReference>
<name>A0A1X3GYK6_9BRAD</name>
<feature type="transmembrane region" description="Helical" evidence="2">
    <location>
        <begin position="7"/>
        <end position="26"/>
    </location>
</feature>
<accession>A0A1X3GYK6</accession>
<feature type="transmembrane region" description="Helical" evidence="2">
    <location>
        <begin position="63"/>
        <end position="80"/>
    </location>
</feature>
<dbReference type="AlphaFoldDB" id="A0A1X3GYK6"/>
<organism evidence="4 5">
    <name type="scientific">Bradyrhizobium canariense</name>
    <dbReference type="NCBI Taxonomy" id="255045"/>
    <lineage>
        <taxon>Bacteria</taxon>
        <taxon>Pseudomonadati</taxon>
        <taxon>Pseudomonadota</taxon>
        <taxon>Alphaproteobacteria</taxon>
        <taxon>Hyphomicrobiales</taxon>
        <taxon>Nitrobacteraceae</taxon>
        <taxon>Bradyrhizobium</taxon>
    </lineage>
</organism>
<dbReference type="OrthoDB" id="166183at2"/>
<reference evidence="4 5" key="1">
    <citation type="submission" date="2017-03" db="EMBL/GenBank/DDBJ databases">
        <title>Whole genome sequences of fourteen strains of Bradyrhizobium canariense and one strain of Bradyrhizobium japonicum isolated from Lupinus (Papilionoideae: Genisteae) species in Algeria.</title>
        <authorList>
            <person name="Crovadore J."/>
            <person name="Chekireb D."/>
            <person name="Brachmann A."/>
            <person name="Chablais R."/>
            <person name="Cochard B."/>
            <person name="Lefort F."/>
        </authorList>
    </citation>
    <scope>NUCLEOTIDE SEQUENCE [LARGE SCALE GENOMIC DNA]</scope>
    <source>
        <strain evidence="4 5">UBMA195</strain>
    </source>
</reference>
<feature type="compositionally biased region" description="Basic and acidic residues" evidence="1">
    <location>
        <begin position="119"/>
        <end position="130"/>
    </location>
</feature>